<dbReference type="NCBIfam" id="NF007807">
    <property type="entry name" value="PRK10514.1"/>
    <property type="match status" value="1"/>
</dbReference>
<keyword evidence="2" id="KW-0012">Acyltransferase</keyword>
<reference evidence="4 5" key="1">
    <citation type="submission" date="2012-10" db="EMBL/GenBank/DDBJ databases">
        <title>Genome sequencing and analysis of entomopathogenic fungi Beauveria bassiana D1-5.</title>
        <authorList>
            <person name="Li Q."/>
            <person name="Wang L."/>
            <person name="Zhang Z."/>
            <person name="Wang Q."/>
            <person name="Ren J."/>
            <person name="Wang M."/>
            <person name="Xu W."/>
            <person name="Wang J."/>
            <person name="Lu Y."/>
            <person name="Du Q."/>
            <person name="Sun Z."/>
        </authorList>
    </citation>
    <scope>NUCLEOTIDE SEQUENCE [LARGE SCALE GENOMIC DNA]</scope>
    <source>
        <strain evidence="4 5">D1-5</strain>
    </source>
</reference>
<dbReference type="Proteomes" id="UP000030106">
    <property type="component" value="Unassembled WGS sequence"/>
</dbReference>
<feature type="domain" description="N-acetyltransferase" evidence="3">
    <location>
        <begin position="2"/>
        <end position="146"/>
    </location>
</feature>
<dbReference type="EMBL" id="ANFO01000219">
    <property type="protein sequence ID" value="KGQ11404.1"/>
    <property type="molecule type" value="Genomic_DNA"/>
</dbReference>
<sequence length="146" mass="16404">MLTIRKATPSDFDALAEIWEASVRATHDFLPEENIRALKPQVRELYMPQIPMRLASGESGEPLGFIGCHENRIEMLFVSPESRGTGVGKQLLQYAIEHLQVDEVDVNEQNPQGVGFYLHMGFTQTGRSELDGEGNPFPLLHLKLSR</sequence>
<gene>
    <name evidence="4" type="ORF">BBAD15_g2892</name>
</gene>
<dbReference type="HOGENOM" id="CLU_013985_21_0_1"/>
<dbReference type="PANTHER" id="PTHR43800:SF1">
    <property type="entry name" value="PEPTIDYL-LYSINE N-ACETYLTRANSFERASE YJAB"/>
    <property type="match status" value="1"/>
</dbReference>
<protein>
    <submittedName>
        <fullName evidence="4">Putative N-acetyltransferase YjaB</fullName>
    </submittedName>
</protein>
<dbReference type="InterPro" id="IPR016181">
    <property type="entry name" value="Acyl_CoA_acyltransferase"/>
</dbReference>
<dbReference type="GO" id="GO:0016747">
    <property type="term" value="F:acyltransferase activity, transferring groups other than amino-acyl groups"/>
    <property type="evidence" value="ECO:0007669"/>
    <property type="project" value="InterPro"/>
</dbReference>
<dbReference type="PROSITE" id="PS51186">
    <property type="entry name" value="GNAT"/>
    <property type="match status" value="1"/>
</dbReference>
<evidence type="ECO:0000259" key="3">
    <source>
        <dbReference type="PROSITE" id="PS51186"/>
    </source>
</evidence>
<keyword evidence="1 4" id="KW-0808">Transferase</keyword>
<name>A0A0A2WE20_BEABA</name>
<dbReference type="CDD" id="cd04301">
    <property type="entry name" value="NAT_SF"/>
    <property type="match status" value="1"/>
</dbReference>
<evidence type="ECO:0000313" key="5">
    <source>
        <dbReference type="Proteomes" id="UP000030106"/>
    </source>
</evidence>
<proteinExistence type="predicted"/>
<dbReference type="InterPro" id="IPR000182">
    <property type="entry name" value="GNAT_dom"/>
</dbReference>
<evidence type="ECO:0000256" key="2">
    <source>
        <dbReference type="ARBA" id="ARBA00023315"/>
    </source>
</evidence>
<comment type="caution">
    <text evidence="4">The sequence shown here is derived from an EMBL/GenBank/DDBJ whole genome shotgun (WGS) entry which is preliminary data.</text>
</comment>
<dbReference type="PANTHER" id="PTHR43800">
    <property type="entry name" value="PEPTIDYL-LYSINE N-ACETYLTRANSFERASE YJAB"/>
    <property type="match status" value="1"/>
</dbReference>
<accession>A0A0A2WE20</accession>
<evidence type="ECO:0000256" key="1">
    <source>
        <dbReference type="ARBA" id="ARBA00022679"/>
    </source>
</evidence>
<dbReference type="AlphaFoldDB" id="A0A0A2WE20"/>
<dbReference type="Gene3D" id="3.40.630.30">
    <property type="match status" value="1"/>
</dbReference>
<dbReference type="Pfam" id="PF13673">
    <property type="entry name" value="Acetyltransf_10"/>
    <property type="match status" value="1"/>
</dbReference>
<organism evidence="4 5">
    <name type="scientific">Beauveria bassiana D1-5</name>
    <dbReference type="NCBI Taxonomy" id="1245745"/>
    <lineage>
        <taxon>Eukaryota</taxon>
        <taxon>Fungi</taxon>
        <taxon>Dikarya</taxon>
        <taxon>Ascomycota</taxon>
        <taxon>Pezizomycotina</taxon>
        <taxon>Sordariomycetes</taxon>
        <taxon>Hypocreomycetidae</taxon>
        <taxon>Hypocreales</taxon>
        <taxon>Cordycipitaceae</taxon>
        <taxon>Beauveria</taxon>
    </lineage>
</organism>
<dbReference type="SUPFAM" id="SSF55729">
    <property type="entry name" value="Acyl-CoA N-acyltransferases (Nat)"/>
    <property type="match status" value="1"/>
</dbReference>
<evidence type="ECO:0000313" key="4">
    <source>
        <dbReference type="EMBL" id="KGQ11404.1"/>
    </source>
</evidence>